<accession>A0ABN1LRX9</accession>
<evidence type="ECO:0000256" key="1">
    <source>
        <dbReference type="SAM" id="Phobius"/>
    </source>
</evidence>
<dbReference type="InterPro" id="IPR025187">
    <property type="entry name" value="DUF4112"/>
</dbReference>
<protein>
    <recommendedName>
        <fullName evidence="4">DUF4112 domain-containing protein</fullName>
    </recommendedName>
</protein>
<feature type="transmembrane region" description="Helical" evidence="1">
    <location>
        <begin position="87"/>
        <end position="106"/>
    </location>
</feature>
<organism evidence="2 3">
    <name type="scientific">Aliiglaciecola litoralis</name>
    <dbReference type="NCBI Taxonomy" id="582857"/>
    <lineage>
        <taxon>Bacteria</taxon>
        <taxon>Pseudomonadati</taxon>
        <taxon>Pseudomonadota</taxon>
        <taxon>Gammaproteobacteria</taxon>
        <taxon>Alteromonadales</taxon>
        <taxon>Alteromonadaceae</taxon>
        <taxon>Aliiglaciecola</taxon>
    </lineage>
</organism>
<comment type="caution">
    <text evidence="2">The sequence shown here is derived from an EMBL/GenBank/DDBJ whole genome shotgun (WGS) entry which is preliminary data.</text>
</comment>
<dbReference type="PANTHER" id="PTHR35519:SF2">
    <property type="entry name" value="PH DOMAIN PROTEIN"/>
    <property type="match status" value="1"/>
</dbReference>
<reference evidence="2 3" key="1">
    <citation type="journal article" date="2019" name="Int. J. Syst. Evol. Microbiol.">
        <title>The Global Catalogue of Microorganisms (GCM) 10K type strain sequencing project: providing services to taxonomists for standard genome sequencing and annotation.</title>
        <authorList>
            <consortium name="The Broad Institute Genomics Platform"/>
            <consortium name="The Broad Institute Genome Sequencing Center for Infectious Disease"/>
            <person name="Wu L."/>
            <person name="Ma J."/>
        </authorList>
    </citation>
    <scope>NUCLEOTIDE SEQUENCE [LARGE SCALE GENOMIC DNA]</scope>
    <source>
        <strain evidence="2 3">JCM 15896</strain>
    </source>
</reference>
<gene>
    <name evidence="2" type="ORF">GCM10009114_33620</name>
</gene>
<keyword evidence="1" id="KW-1133">Transmembrane helix</keyword>
<dbReference type="Pfam" id="PF13430">
    <property type="entry name" value="DUF4112"/>
    <property type="match status" value="1"/>
</dbReference>
<keyword evidence="1" id="KW-0812">Transmembrane</keyword>
<sequence length="144" mass="15880">MNKQVATTSGKISVPNQLLLAQKIANLTDTAVRIPFTNIKLGLDSLIGLIPGVGDTVMLGVSASIIVMGKSMGLPRALLIKMIRNSIFDFLLGLIPILGDIVDIFYKANLANVRIMEKWWVVQNKAHLDANAQQQLEDWERKNL</sequence>
<dbReference type="RefSeq" id="WP_343862096.1">
    <property type="nucleotide sequence ID" value="NZ_BAAAFD010000012.1"/>
</dbReference>
<name>A0ABN1LRX9_9ALTE</name>
<dbReference type="Proteomes" id="UP001500359">
    <property type="component" value="Unassembled WGS sequence"/>
</dbReference>
<dbReference type="PANTHER" id="PTHR35519">
    <property type="entry name" value="MEMBRANE PROTEINS"/>
    <property type="match status" value="1"/>
</dbReference>
<feature type="transmembrane region" description="Helical" evidence="1">
    <location>
        <begin position="46"/>
        <end position="67"/>
    </location>
</feature>
<keyword evidence="3" id="KW-1185">Reference proteome</keyword>
<proteinExistence type="predicted"/>
<dbReference type="EMBL" id="BAAAFD010000012">
    <property type="protein sequence ID" value="GAA0859584.1"/>
    <property type="molecule type" value="Genomic_DNA"/>
</dbReference>
<evidence type="ECO:0000313" key="2">
    <source>
        <dbReference type="EMBL" id="GAA0859584.1"/>
    </source>
</evidence>
<evidence type="ECO:0008006" key="4">
    <source>
        <dbReference type="Google" id="ProtNLM"/>
    </source>
</evidence>
<keyword evidence="1" id="KW-0472">Membrane</keyword>
<evidence type="ECO:0000313" key="3">
    <source>
        <dbReference type="Proteomes" id="UP001500359"/>
    </source>
</evidence>